<accession>F4QNH4</accession>
<evidence type="ECO:0000313" key="2">
    <source>
        <dbReference type="EMBL" id="EGF90882.1"/>
    </source>
</evidence>
<keyword evidence="1" id="KW-0853">WD repeat</keyword>
<dbReference type="EMBL" id="GL883078">
    <property type="protein sequence ID" value="EGF90882.1"/>
    <property type="molecule type" value="Genomic_DNA"/>
</dbReference>
<protein>
    <recommendedName>
        <fullName evidence="4">Peptidase C14 caspase domain-containing protein</fullName>
    </recommendedName>
</protein>
<reference evidence="3" key="1">
    <citation type="submission" date="2011-03" db="EMBL/GenBank/DDBJ databases">
        <title>Draft genome sequence of Brevundimonas diminuta.</title>
        <authorList>
            <person name="Brown P.J.B."/>
            <person name="Buechlein A."/>
            <person name="Hemmerich C."/>
            <person name="Brun Y.V."/>
        </authorList>
    </citation>
    <scope>NUCLEOTIDE SEQUENCE [LARGE SCALE GENOMIC DNA]</scope>
    <source>
        <strain evidence="3">C19</strain>
    </source>
</reference>
<dbReference type="InterPro" id="IPR036322">
    <property type="entry name" value="WD40_repeat_dom_sf"/>
</dbReference>
<organism evidence="2 3">
    <name type="scientific">Asticcacaulis biprosthecium C19</name>
    <dbReference type="NCBI Taxonomy" id="715226"/>
    <lineage>
        <taxon>Bacteria</taxon>
        <taxon>Pseudomonadati</taxon>
        <taxon>Pseudomonadota</taxon>
        <taxon>Alphaproteobacteria</taxon>
        <taxon>Caulobacterales</taxon>
        <taxon>Caulobacteraceae</taxon>
        <taxon>Asticcacaulis</taxon>
    </lineage>
</organism>
<dbReference type="Proteomes" id="UP000006512">
    <property type="component" value="Unassembled WGS sequence"/>
</dbReference>
<dbReference type="HOGENOM" id="CLU_336713_0_0_5"/>
<dbReference type="Gene3D" id="3.40.50.1460">
    <property type="match status" value="1"/>
</dbReference>
<keyword evidence="3" id="KW-1185">Reference proteome</keyword>
<evidence type="ECO:0008006" key="4">
    <source>
        <dbReference type="Google" id="ProtNLM"/>
    </source>
</evidence>
<dbReference type="SUPFAM" id="SSF50978">
    <property type="entry name" value="WD40 repeat-like"/>
    <property type="match status" value="1"/>
</dbReference>
<evidence type="ECO:0000313" key="3">
    <source>
        <dbReference type="Proteomes" id="UP000006512"/>
    </source>
</evidence>
<gene>
    <name evidence="2" type="ORF">ABI_22940</name>
</gene>
<feature type="repeat" description="WD" evidence="1">
    <location>
        <begin position="65"/>
        <end position="91"/>
    </location>
</feature>
<proteinExistence type="predicted"/>
<dbReference type="InterPro" id="IPR015943">
    <property type="entry name" value="WD40/YVTN_repeat-like_dom_sf"/>
</dbReference>
<dbReference type="AlphaFoldDB" id="F4QNH4"/>
<name>F4QNH4_9CAUL</name>
<sequence length="846" mass="92682">MWRVLRAIQTKILTVFGILAIALCLVTHSEALAQLRPGPVRAIPGTTLPVPQSAGVTLMAVNSVDGRFLFTAQSDKTIRIWDFYEGTQRTVRFKRDADVRAMAPVDGLQSVLVLSKDRVYIVDARQPYGEDETGDSRPLTGGTPFRLISTSPGGRFAILASEDQLFVRYADRLDRFRADEKLSSGEHNISLDGLKASALGVGGEMTALTVGTRDGTVHLIVNNRPEPALTHPMAGAIVKLAFDPTESVLFMLDAKGNLACFDMAERFRQNSSQDGRPFVVIAGGVKDFDVPRTISTGAMRVAATFEDGSVREFQQTGTKSTVLAERVLLEPGKSDDFGPVDARSVLFDYRDTAGIDRLFTFDRASGFIRYYRLPPSSPQADIVAALLPMNGWHGWMGFDQAHRYAGSALSLEAVARAVNKSIASEDFDPQRLDIKHRLRICGFLENLKYIEHYRPSNPTCVSDDAKGSVIQGIGLDQPAGGDTAVLRFRVELPGKTEDDIVVVNQGRVSAKASRDGCPTCFMATVQPAQENLILYVAVKVRENEFIRREFRQKVRYIPRKRHLYMVLIGVNDYAYHDRLVTPVSDVKRLFQQVGGDLRSAQDFQIEEVDLTQKPGEVWDPRKVGEALSGQGPSALKSQPNDIIWIILSGHGIGYSNEMLGQGKKNGEGDFYLIGPHAAESPRRQMLALRGDASPFAEKLLESGLLGANQIGAWLEQQQARHIVVTIDACYAGRATNSIAAAMANRFGKHGLAPLSGQVLVATSATAKAYDGRGNNPSPAMEALFSALTMFSKVEGDVSFRALFAEVKTRLEGTEARSFGTDLMLWSKPNRSLDREKPVQVTGRSAN</sequence>
<evidence type="ECO:0000256" key="1">
    <source>
        <dbReference type="PROSITE-ProRule" id="PRU00221"/>
    </source>
</evidence>
<dbReference type="STRING" id="715226.ABI_22940"/>
<dbReference type="InterPro" id="IPR001680">
    <property type="entry name" value="WD40_rpt"/>
</dbReference>
<dbReference type="Gene3D" id="2.130.10.10">
    <property type="entry name" value="YVTN repeat-like/Quinoprotein amine dehydrogenase"/>
    <property type="match status" value="1"/>
</dbReference>
<dbReference type="PROSITE" id="PS50082">
    <property type="entry name" value="WD_REPEATS_2"/>
    <property type="match status" value="1"/>
</dbReference>